<proteinExistence type="inferred from homology"/>
<reference evidence="2" key="1">
    <citation type="submission" date="2021-12" db="EMBL/GenBank/DDBJ databases">
        <title>Discovery of the Pendulisporaceae a myxobacterial family with distinct sporulation behavior and unique specialized metabolism.</title>
        <authorList>
            <person name="Garcia R."/>
            <person name="Popoff A."/>
            <person name="Bader C.D."/>
            <person name="Loehr J."/>
            <person name="Walesch S."/>
            <person name="Walt C."/>
            <person name="Boldt J."/>
            <person name="Bunk B."/>
            <person name="Haeckl F.J.F.P.J."/>
            <person name="Gunesch A.P."/>
            <person name="Birkelbach J."/>
            <person name="Nuebel U."/>
            <person name="Pietschmann T."/>
            <person name="Bach T."/>
            <person name="Mueller R."/>
        </authorList>
    </citation>
    <scope>NUCLEOTIDE SEQUENCE</scope>
    <source>
        <strain evidence="2">MSr11367</strain>
    </source>
</reference>
<dbReference type="PANTHER" id="PTHR33797">
    <property type="entry name" value="ORGANIC HYDROPEROXIDE RESISTANCE PROTEIN-LIKE"/>
    <property type="match status" value="1"/>
</dbReference>
<dbReference type="EMBL" id="CP089983">
    <property type="protein sequence ID" value="WXB06728.1"/>
    <property type="molecule type" value="Genomic_DNA"/>
</dbReference>
<organism evidence="2 3">
    <name type="scientific">Pendulispora rubella</name>
    <dbReference type="NCBI Taxonomy" id="2741070"/>
    <lineage>
        <taxon>Bacteria</taxon>
        <taxon>Pseudomonadati</taxon>
        <taxon>Myxococcota</taxon>
        <taxon>Myxococcia</taxon>
        <taxon>Myxococcales</taxon>
        <taxon>Sorangiineae</taxon>
        <taxon>Pendulisporaceae</taxon>
        <taxon>Pendulispora</taxon>
    </lineage>
</organism>
<dbReference type="Pfam" id="PF02566">
    <property type="entry name" value="OsmC"/>
    <property type="match status" value="1"/>
</dbReference>
<dbReference type="Gene3D" id="3.30.300.20">
    <property type="match status" value="1"/>
</dbReference>
<accession>A0ABZ2L731</accession>
<dbReference type="PANTHER" id="PTHR33797:SF2">
    <property type="entry name" value="ORGANIC HYDROPEROXIDE RESISTANCE PROTEIN-LIKE"/>
    <property type="match status" value="1"/>
</dbReference>
<dbReference type="SUPFAM" id="SSF82784">
    <property type="entry name" value="OsmC-like"/>
    <property type="match status" value="1"/>
</dbReference>
<dbReference type="Gene3D" id="2.20.25.10">
    <property type="match status" value="1"/>
</dbReference>
<dbReference type="NCBIfam" id="TIGR03561">
    <property type="entry name" value="organ_hyd_perox"/>
    <property type="match status" value="1"/>
</dbReference>
<comment type="similarity">
    <text evidence="1">Belongs to the OsmC/Ohr family.</text>
</comment>
<dbReference type="Proteomes" id="UP001374803">
    <property type="component" value="Chromosome"/>
</dbReference>
<evidence type="ECO:0000313" key="2">
    <source>
        <dbReference type="EMBL" id="WXB06728.1"/>
    </source>
</evidence>
<dbReference type="InterPro" id="IPR015946">
    <property type="entry name" value="KH_dom-like_a/b"/>
</dbReference>
<protein>
    <submittedName>
        <fullName evidence="2">Ohr family peroxiredoxin</fullName>
    </submittedName>
</protein>
<dbReference type="InterPro" id="IPR019953">
    <property type="entry name" value="OHR"/>
</dbReference>
<dbReference type="InterPro" id="IPR036102">
    <property type="entry name" value="OsmC/Ohrsf"/>
</dbReference>
<sequence length="136" mass="13990">MNTIDKVIYTARVHTTGGGNACSDDGRLLLQLSPPEAPGVGTNPWQLFAAGWSACFLESLGHIAHLREVALPEDAAVDAEVDLGATPGGFAIQARLRVTLPGIDLESACALVNAAHAASPYSKATNGNIAVSIDLA</sequence>
<name>A0ABZ2L731_9BACT</name>
<evidence type="ECO:0000256" key="1">
    <source>
        <dbReference type="ARBA" id="ARBA00007378"/>
    </source>
</evidence>
<gene>
    <name evidence="2" type="ORF">LVJ94_05705</name>
</gene>
<keyword evidence="3" id="KW-1185">Reference proteome</keyword>
<evidence type="ECO:0000313" key="3">
    <source>
        <dbReference type="Proteomes" id="UP001374803"/>
    </source>
</evidence>
<dbReference type="InterPro" id="IPR003718">
    <property type="entry name" value="OsmC/Ohr_fam"/>
</dbReference>
<dbReference type="RefSeq" id="WP_394836384.1">
    <property type="nucleotide sequence ID" value="NZ_CP089929.1"/>
</dbReference>